<name>A0A9X2A963_9FLAO</name>
<dbReference type="Pfam" id="PF16319">
    <property type="entry name" value="SGBP_BT4661-like"/>
    <property type="match status" value="1"/>
</dbReference>
<organism evidence="1 2">
    <name type="scientific">Christiangramia crocea</name>
    <dbReference type="NCBI Taxonomy" id="2904124"/>
    <lineage>
        <taxon>Bacteria</taxon>
        <taxon>Pseudomonadati</taxon>
        <taxon>Bacteroidota</taxon>
        <taxon>Flavobacteriia</taxon>
        <taxon>Flavobacteriales</taxon>
        <taxon>Flavobacteriaceae</taxon>
        <taxon>Christiangramia</taxon>
    </lineage>
</organism>
<sequence length="501" mass="55675">MKTLRLVIFFVTALLFFNCEKEPIKGSTSKDSIAPISMSYVDLTNVREYSRITSGIPFVSANNETVYFEVVSVRNEEGILDETYLEHVTIMNPVEDTIVSEDYGDINFVDPGGAGTIIIEEGNNFGYGDYYFTVKATIKRDGKEYSNVFEDVLHLNIGPQLVSAINYCPVTYNLVEGEGLATSEATVASGNPDVRYELASDTDKLTIDPTTGVISLKPSYQVSETEKIEPSINVISNISEEVVTMESGIIRIFASKEAENVKTPTNYFFYPTLEETSTRFGYTRIVEERGGLKVTTNKKNKVWKRIKPTSLADSIRSDAGVNGTKALSTFNVDWGPKGSKRHVSWVIMNPQNLTTYAGCYRAEATFWIRNYGIEYLNDGRTPSGLEIFVTDNFTGEIETTNFTQINDILSCQINNEGEVFLGTPYPGNQEGPDPDGLKDPTRNADGEWVKCTLDLTPYLGQENFVLAFKYASYFQGKIIAGEDGFAGGHQISDVHYKANEL</sequence>
<dbReference type="Proteomes" id="UP001139344">
    <property type="component" value="Unassembled WGS sequence"/>
</dbReference>
<accession>A0A9X2A963</accession>
<dbReference type="InterPro" id="IPR032529">
    <property type="entry name" value="BT4661-like"/>
</dbReference>
<evidence type="ECO:0000313" key="1">
    <source>
        <dbReference type="EMBL" id="MCG9972543.1"/>
    </source>
</evidence>
<dbReference type="AlphaFoldDB" id="A0A9X2A963"/>
<evidence type="ECO:0000313" key="2">
    <source>
        <dbReference type="Proteomes" id="UP001139344"/>
    </source>
</evidence>
<keyword evidence="2" id="KW-1185">Reference proteome</keyword>
<gene>
    <name evidence="1" type="ORF">LU635_12910</name>
</gene>
<proteinExistence type="predicted"/>
<dbReference type="RefSeq" id="WP_240099892.1">
    <property type="nucleotide sequence ID" value="NZ_JAJSON010000025.1"/>
</dbReference>
<protein>
    <submittedName>
        <fullName evidence="1">Uncharacterized protein</fullName>
    </submittedName>
</protein>
<dbReference type="EMBL" id="JAJSON010000025">
    <property type="protein sequence ID" value="MCG9972543.1"/>
    <property type="molecule type" value="Genomic_DNA"/>
</dbReference>
<comment type="caution">
    <text evidence="1">The sequence shown here is derived from an EMBL/GenBank/DDBJ whole genome shotgun (WGS) entry which is preliminary data.</text>
</comment>
<reference evidence="1" key="1">
    <citation type="submission" date="2021-12" db="EMBL/GenBank/DDBJ databases">
        <title>Description of Gramella crocea sp. nov., a new bacterium isolated from activated sludge.</title>
        <authorList>
            <person name="Zhang X."/>
        </authorList>
    </citation>
    <scope>NUCLEOTIDE SEQUENCE</scope>
    <source>
        <strain evidence="1">YB25</strain>
    </source>
</reference>